<dbReference type="GeneID" id="24440726"/>
<keyword evidence="1 2" id="KW-0812">Transmembrane</keyword>
<organism evidence="2 3">
    <name type="scientific">Tetrahymena thermophila (strain SB210)</name>
    <dbReference type="NCBI Taxonomy" id="312017"/>
    <lineage>
        <taxon>Eukaryota</taxon>
        <taxon>Sar</taxon>
        <taxon>Alveolata</taxon>
        <taxon>Ciliophora</taxon>
        <taxon>Intramacronucleata</taxon>
        <taxon>Oligohymenophorea</taxon>
        <taxon>Hymenostomatida</taxon>
        <taxon>Tetrahymenina</taxon>
        <taxon>Tetrahymenidae</taxon>
        <taxon>Tetrahymena</taxon>
    </lineage>
</organism>
<dbReference type="KEGG" id="tet:TTHERM_000798089"/>
<evidence type="ECO:0000313" key="2">
    <source>
        <dbReference type="EMBL" id="EWS73350.1"/>
    </source>
</evidence>
<accession>W7X2B6</accession>
<name>W7X2B6_TETTS</name>
<sequence length="236" mass="28950">MFEQYQYFIKKQIEKFFNLKQKQIEIFYYCLYIINIINIFVSKQVNKQIYYFFYIYKYNILVIQQIVYQKKYFGINPQIWVKFIQIKQFLQNQQKRFYQQQSNLILIAIQYFIILNYINLKLQSHSYKLEELLVQIYSNQSISKDTIKTINLLIYLFVNYLFQECFYNLSIQLKYTNTNNQLFQPDQLTDIFGREADELVETNCIICINIKRNQQICTILSNIYLVKFTLFILVRT</sequence>
<protein>
    <submittedName>
        <fullName evidence="2">Transmembrane protein, putative</fullName>
    </submittedName>
</protein>
<keyword evidence="1" id="KW-0472">Membrane</keyword>
<feature type="transmembrane region" description="Helical" evidence="1">
    <location>
        <begin position="49"/>
        <end position="68"/>
    </location>
</feature>
<reference evidence="3" key="1">
    <citation type="journal article" date="2006" name="PLoS Biol.">
        <title>Macronuclear genome sequence of the ciliate Tetrahymena thermophila, a model eukaryote.</title>
        <authorList>
            <person name="Eisen J.A."/>
            <person name="Coyne R.S."/>
            <person name="Wu M."/>
            <person name="Wu D."/>
            <person name="Thiagarajan M."/>
            <person name="Wortman J.R."/>
            <person name="Badger J.H."/>
            <person name="Ren Q."/>
            <person name="Amedeo P."/>
            <person name="Jones K.M."/>
            <person name="Tallon L.J."/>
            <person name="Delcher A.L."/>
            <person name="Salzberg S.L."/>
            <person name="Silva J.C."/>
            <person name="Haas B.J."/>
            <person name="Majoros W.H."/>
            <person name="Farzad M."/>
            <person name="Carlton J.M."/>
            <person name="Smith R.K. Jr."/>
            <person name="Garg J."/>
            <person name="Pearlman R.E."/>
            <person name="Karrer K.M."/>
            <person name="Sun L."/>
            <person name="Manning G."/>
            <person name="Elde N.C."/>
            <person name="Turkewitz A.P."/>
            <person name="Asai D.J."/>
            <person name="Wilkes D.E."/>
            <person name="Wang Y."/>
            <person name="Cai H."/>
            <person name="Collins K."/>
            <person name="Stewart B.A."/>
            <person name="Lee S.R."/>
            <person name="Wilamowska K."/>
            <person name="Weinberg Z."/>
            <person name="Ruzzo W.L."/>
            <person name="Wloga D."/>
            <person name="Gaertig J."/>
            <person name="Frankel J."/>
            <person name="Tsao C.-C."/>
            <person name="Gorovsky M.A."/>
            <person name="Keeling P.J."/>
            <person name="Waller R.F."/>
            <person name="Patron N.J."/>
            <person name="Cherry J.M."/>
            <person name="Stover N.A."/>
            <person name="Krieger C.J."/>
            <person name="del Toro C."/>
            <person name="Ryder H.F."/>
            <person name="Williamson S.C."/>
            <person name="Barbeau R.A."/>
            <person name="Hamilton E.P."/>
            <person name="Orias E."/>
        </authorList>
    </citation>
    <scope>NUCLEOTIDE SEQUENCE [LARGE SCALE GENOMIC DNA]</scope>
    <source>
        <strain evidence="3">SB210</strain>
    </source>
</reference>
<evidence type="ECO:0000256" key="1">
    <source>
        <dbReference type="SAM" id="Phobius"/>
    </source>
</evidence>
<evidence type="ECO:0000313" key="3">
    <source>
        <dbReference type="Proteomes" id="UP000009168"/>
    </source>
</evidence>
<gene>
    <name evidence="2" type="ORF">TTHERM_000798089</name>
</gene>
<feature type="transmembrane region" description="Helical" evidence="1">
    <location>
        <begin position="26"/>
        <end position="43"/>
    </location>
</feature>
<proteinExistence type="predicted"/>
<dbReference type="InParanoid" id="W7X2B6"/>
<dbReference type="RefSeq" id="XP_012654122.1">
    <property type="nucleotide sequence ID" value="XM_012798668.1"/>
</dbReference>
<dbReference type="Proteomes" id="UP000009168">
    <property type="component" value="Unassembled WGS sequence"/>
</dbReference>
<keyword evidence="1" id="KW-1133">Transmembrane helix</keyword>
<dbReference type="AlphaFoldDB" id="W7X2B6"/>
<keyword evidence="3" id="KW-1185">Reference proteome</keyword>
<dbReference type="EMBL" id="GG662628">
    <property type="protein sequence ID" value="EWS73350.1"/>
    <property type="molecule type" value="Genomic_DNA"/>
</dbReference>
<feature type="transmembrane region" description="Helical" evidence="1">
    <location>
        <begin position="103"/>
        <end position="120"/>
    </location>
</feature>